<reference evidence="5" key="2">
    <citation type="journal article" date="2019" name="Int. J. Syst. Evol. Microbiol.">
        <title>The Global Catalogue of Microorganisms (GCM) 10K type strain sequencing project: providing services to taxonomists for standard genome sequencing and annotation.</title>
        <authorList>
            <consortium name="The Broad Institute Genomics Platform"/>
            <consortium name="The Broad Institute Genome Sequencing Center for Infectious Disease"/>
            <person name="Wu L."/>
            <person name="Ma J."/>
        </authorList>
    </citation>
    <scope>NUCLEOTIDE SEQUENCE [LARGE SCALE GENOMIC DNA]</scope>
    <source>
        <strain evidence="5">NBRC 107715</strain>
    </source>
</reference>
<protein>
    <recommendedName>
        <fullName evidence="1">Plasmid pRiA4b Orf3-like domain-containing protein</fullName>
    </recommendedName>
</protein>
<evidence type="ECO:0000313" key="5">
    <source>
        <dbReference type="Proteomes" id="UP001156856"/>
    </source>
</evidence>
<sequence length="189" mass="21561">MSHVDRTARLRIVLDDTEPAIWRTVEVPLTISLKGLHEVIQAAMPFEDEHLFGFRIDGKHYTVPDAEFDTPETYSAELMTLRAVWEEGIRQFAYTYDFGDNWQHTITVEEVFEADPGAEYPRLLAGEGRAPPEDVGGTFGYEEFQDALEDPDHPEHASLVEWCGGSFDPSTMDIEMIRARMGRLVRAKR</sequence>
<evidence type="ECO:0000313" key="4">
    <source>
        <dbReference type="Proteomes" id="UP000321960"/>
    </source>
</evidence>
<accession>A0A512J8M5</accession>
<dbReference type="PANTHER" id="PTHR41878">
    <property type="entry name" value="LEXA REPRESSOR-RELATED"/>
    <property type="match status" value="1"/>
</dbReference>
<dbReference type="InterPro" id="IPR012912">
    <property type="entry name" value="Plasmid_pRiA4b_Orf3-like"/>
</dbReference>
<dbReference type="InterPro" id="IPR024047">
    <property type="entry name" value="MM3350-like_sf"/>
</dbReference>
<dbReference type="Pfam" id="PF07929">
    <property type="entry name" value="PRiA4_ORF3"/>
    <property type="match status" value="1"/>
</dbReference>
<comment type="caution">
    <text evidence="2">The sequence shown here is derived from an EMBL/GenBank/DDBJ whole genome shotgun (WGS) entry which is preliminary data.</text>
</comment>
<reference evidence="2 4" key="3">
    <citation type="submission" date="2019-07" db="EMBL/GenBank/DDBJ databases">
        <title>Whole genome shotgun sequence of Methylobacterium oxalidis NBRC 107715.</title>
        <authorList>
            <person name="Hosoyama A."/>
            <person name="Uohara A."/>
            <person name="Ohji S."/>
            <person name="Ichikawa N."/>
        </authorList>
    </citation>
    <scope>NUCLEOTIDE SEQUENCE [LARGE SCALE GENOMIC DNA]</scope>
    <source>
        <strain evidence="2 4">NBRC 107715</strain>
    </source>
</reference>
<name>A0A512J8M5_9HYPH</name>
<dbReference type="RefSeq" id="WP_147027833.1">
    <property type="nucleotide sequence ID" value="NZ_BJZU01000099.1"/>
</dbReference>
<reference evidence="3" key="4">
    <citation type="submission" date="2023-01" db="EMBL/GenBank/DDBJ databases">
        <title>Draft genome sequence of Methylobacterium oxalidis strain NBRC 107715.</title>
        <authorList>
            <person name="Sun Q."/>
            <person name="Mori K."/>
        </authorList>
    </citation>
    <scope>NUCLEOTIDE SEQUENCE</scope>
    <source>
        <strain evidence="3">NBRC 107715</strain>
    </source>
</reference>
<reference evidence="3" key="1">
    <citation type="journal article" date="2014" name="Int. J. Syst. Evol. Microbiol.">
        <title>Complete genome of a new Firmicutes species belonging to the dominant human colonic microbiota ('Ruminococcus bicirculans') reveals two chromosomes and a selective capacity to utilize plant glucans.</title>
        <authorList>
            <consortium name="NISC Comparative Sequencing Program"/>
            <person name="Wegmann U."/>
            <person name="Louis P."/>
            <person name="Goesmann A."/>
            <person name="Henrissat B."/>
            <person name="Duncan S.H."/>
            <person name="Flint H.J."/>
        </authorList>
    </citation>
    <scope>NUCLEOTIDE SEQUENCE</scope>
    <source>
        <strain evidence="3">NBRC 107715</strain>
    </source>
</reference>
<dbReference type="PANTHER" id="PTHR41878:SF1">
    <property type="entry name" value="TNPR PROTEIN"/>
    <property type="match status" value="1"/>
</dbReference>
<evidence type="ECO:0000313" key="2">
    <source>
        <dbReference type="EMBL" id="GEP06315.1"/>
    </source>
</evidence>
<dbReference type="EMBL" id="BSPK01000035">
    <property type="protein sequence ID" value="GLS64364.1"/>
    <property type="molecule type" value="Genomic_DNA"/>
</dbReference>
<feature type="domain" description="Plasmid pRiA4b Orf3-like" evidence="1">
    <location>
        <begin position="8"/>
        <end position="175"/>
    </location>
</feature>
<organism evidence="2 4">
    <name type="scientific">Methylobacterium oxalidis</name>
    <dbReference type="NCBI Taxonomy" id="944322"/>
    <lineage>
        <taxon>Bacteria</taxon>
        <taxon>Pseudomonadati</taxon>
        <taxon>Pseudomonadota</taxon>
        <taxon>Alphaproteobacteria</taxon>
        <taxon>Hyphomicrobiales</taxon>
        <taxon>Methylobacteriaceae</taxon>
        <taxon>Methylobacterium</taxon>
    </lineage>
</organism>
<evidence type="ECO:0000259" key="1">
    <source>
        <dbReference type="Pfam" id="PF07929"/>
    </source>
</evidence>
<dbReference type="Gene3D" id="3.10.290.30">
    <property type="entry name" value="MM3350-like"/>
    <property type="match status" value="1"/>
</dbReference>
<keyword evidence="5" id="KW-1185">Reference proteome</keyword>
<dbReference type="Proteomes" id="UP000321960">
    <property type="component" value="Unassembled WGS sequence"/>
</dbReference>
<dbReference type="EMBL" id="BJZU01000099">
    <property type="protein sequence ID" value="GEP06315.1"/>
    <property type="molecule type" value="Genomic_DNA"/>
</dbReference>
<evidence type="ECO:0000313" key="3">
    <source>
        <dbReference type="EMBL" id="GLS64364.1"/>
    </source>
</evidence>
<dbReference type="SUPFAM" id="SSF159941">
    <property type="entry name" value="MM3350-like"/>
    <property type="match status" value="1"/>
</dbReference>
<proteinExistence type="predicted"/>
<dbReference type="Proteomes" id="UP001156856">
    <property type="component" value="Unassembled WGS sequence"/>
</dbReference>
<dbReference type="AlphaFoldDB" id="A0A512J8M5"/>
<gene>
    <name evidence="3" type="ORF">GCM10007888_27450</name>
    <name evidence="2" type="ORF">MOX02_43530</name>
</gene>
<dbReference type="OrthoDB" id="9816539at2"/>